<reference evidence="1 2" key="1">
    <citation type="submission" date="2020-03" db="EMBL/GenBank/DDBJ databases">
        <title>Genomic Encyclopedia of Type Strains, Phase III (KMG-III): the genomes of soil and plant-associated and newly described type strains.</title>
        <authorList>
            <person name="Whitman W."/>
        </authorList>
    </citation>
    <scope>NUCLEOTIDE SEQUENCE [LARGE SCALE GENOMIC DNA]</scope>
    <source>
        <strain evidence="1 2">CECT 4207</strain>
    </source>
</reference>
<protein>
    <recommendedName>
        <fullName evidence="3">PIN domain-containing protein</fullName>
    </recommendedName>
</protein>
<evidence type="ECO:0000313" key="2">
    <source>
        <dbReference type="Proteomes" id="UP000802392"/>
    </source>
</evidence>
<proteinExistence type="predicted"/>
<sequence length="157" mass="17573">MEDTLRVILDTNIVVAIEGDSNAHHVNHSKASSVYRMIHAAGGQVWIIENQRYDFARIQNETLWQRRQNQLGKYSFLEGLSLTEDFLASAGYSRSLDPRSNDGVDAALLLALERNAASWLVTEDRRLLAHATQLGLQERVMTLEDALGALKGHLPPH</sequence>
<dbReference type="SUPFAM" id="SSF88723">
    <property type="entry name" value="PIN domain-like"/>
    <property type="match status" value="1"/>
</dbReference>
<evidence type="ECO:0008006" key="3">
    <source>
        <dbReference type="Google" id="ProtNLM"/>
    </source>
</evidence>
<accession>A0ABX0TGP6</accession>
<evidence type="ECO:0000313" key="1">
    <source>
        <dbReference type="EMBL" id="NIJ01694.1"/>
    </source>
</evidence>
<keyword evidence="2" id="KW-1185">Reference proteome</keyword>
<dbReference type="Proteomes" id="UP000802392">
    <property type="component" value="Unassembled WGS sequence"/>
</dbReference>
<name>A0ABX0TGP6_9MICC</name>
<organism evidence="1 2">
    <name type="scientific">Paenarthrobacter ilicis</name>
    <dbReference type="NCBI Taxonomy" id="43665"/>
    <lineage>
        <taxon>Bacteria</taxon>
        <taxon>Bacillati</taxon>
        <taxon>Actinomycetota</taxon>
        <taxon>Actinomycetes</taxon>
        <taxon>Micrococcales</taxon>
        <taxon>Micrococcaceae</taxon>
        <taxon>Paenarthrobacter</taxon>
    </lineage>
</organism>
<gene>
    <name evidence="1" type="ORF">FHR86_002015</name>
</gene>
<comment type="caution">
    <text evidence="1">The sequence shown here is derived from an EMBL/GenBank/DDBJ whole genome shotgun (WGS) entry which is preliminary data.</text>
</comment>
<dbReference type="EMBL" id="JAAOZD010000003">
    <property type="protein sequence ID" value="NIJ01694.1"/>
    <property type="molecule type" value="Genomic_DNA"/>
</dbReference>
<dbReference type="InterPro" id="IPR029060">
    <property type="entry name" value="PIN-like_dom_sf"/>
</dbReference>
<dbReference type="RefSeq" id="WP_167265662.1">
    <property type="nucleotide sequence ID" value="NZ_BAAAVO010000013.1"/>
</dbReference>